<name>A0ABZ2TMA2_9BACT</name>
<keyword evidence="1" id="KW-0812">Transmembrane</keyword>
<evidence type="ECO:0000313" key="2">
    <source>
        <dbReference type="EMBL" id="WYM97480.1"/>
    </source>
</evidence>
<keyword evidence="3" id="KW-1185">Reference proteome</keyword>
<evidence type="ECO:0000256" key="1">
    <source>
        <dbReference type="SAM" id="Phobius"/>
    </source>
</evidence>
<evidence type="ECO:0008006" key="4">
    <source>
        <dbReference type="Google" id="ProtNLM"/>
    </source>
</evidence>
<dbReference type="Proteomes" id="UP001622612">
    <property type="component" value="Chromosome"/>
</dbReference>
<feature type="transmembrane region" description="Helical" evidence="1">
    <location>
        <begin position="44"/>
        <end position="64"/>
    </location>
</feature>
<reference evidence="2" key="1">
    <citation type="submission" date="2021-11" db="EMBL/GenBank/DDBJ databases">
        <title>The first genome sequence of unculturable Mycoplasma faucium obtained by de novo assembly of metagenomic reads.</title>
        <authorList>
            <person name="Sabat A.J."/>
            <person name="Bathoorn E."/>
            <person name="Akkerboom V."/>
            <person name="Friedrich A.W."/>
        </authorList>
    </citation>
    <scope>NUCLEOTIDE SEQUENCE [LARGE SCALE GENOMIC DNA]</scope>
    <source>
        <strain evidence="2">UMCG-MFM1</strain>
    </source>
</reference>
<dbReference type="EMBL" id="CP088155">
    <property type="protein sequence ID" value="WYM97480.1"/>
    <property type="molecule type" value="Genomic_DNA"/>
</dbReference>
<evidence type="ECO:0000313" key="3">
    <source>
        <dbReference type="Proteomes" id="UP001622612"/>
    </source>
</evidence>
<organism evidence="2 3">
    <name type="scientific">Metamycoplasma faucium</name>
    <dbReference type="NCBI Taxonomy" id="56142"/>
    <lineage>
        <taxon>Bacteria</taxon>
        <taxon>Bacillati</taxon>
        <taxon>Mycoplasmatota</taxon>
        <taxon>Mycoplasmoidales</taxon>
        <taxon>Metamycoplasmataceae</taxon>
        <taxon>Metamycoplasma</taxon>
    </lineage>
</organism>
<gene>
    <name evidence="2" type="ORF">LQ356_01085</name>
</gene>
<sequence length="210" mass="24870">MKYTKFKSYLLNILSIVLIFSFLIGGIILILLASNTIKANINKAGSISCYVFGSIFLVFFIFIISKIISIFTSENNYKKNAIDLDKMFKDFELSKEQTNNEKLFENAPAFDKESRNIYYTYLQNYARKSFRRPSLELNSIDLKHLIEKFIVEIKQTYEIFDVYLAIEYTKAINKKFILRGEYKHYKLYFDGIRKILHQLNMIVRKMLNFS</sequence>
<keyword evidence="1" id="KW-1133">Transmembrane helix</keyword>
<accession>A0ABZ2TMA2</accession>
<protein>
    <recommendedName>
        <fullName evidence="4">Phage abortive infection protein</fullName>
    </recommendedName>
</protein>
<feature type="transmembrane region" description="Helical" evidence="1">
    <location>
        <begin position="9"/>
        <end position="32"/>
    </location>
</feature>
<keyword evidence="1" id="KW-0472">Membrane</keyword>
<dbReference type="RefSeq" id="WP_405311950.1">
    <property type="nucleotide sequence ID" value="NZ_CP088155.1"/>
</dbReference>
<proteinExistence type="predicted"/>